<evidence type="ECO:0000256" key="2">
    <source>
        <dbReference type="ARBA" id="ARBA00023203"/>
    </source>
</evidence>
<feature type="transmembrane region" description="Helical" evidence="3">
    <location>
        <begin position="6"/>
        <end position="30"/>
    </location>
</feature>
<accession>A0A812CW21</accession>
<name>A0A812CW21_ACAPH</name>
<dbReference type="GO" id="GO:0030042">
    <property type="term" value="P:actin filament depolymerization"/>
    <property type="evidence" value="ECO:0007669"/>
    <property type="project" value="InterPro"/>
</dbReference>
<organism evidence="5 6">
    <name type="scientific">Acanthosepion pharaonis</name>
    <name type="common">Pharaoh cuttlefish</name>
    <name type="synonym">Sepia pharaonis</name>
    <dbReference type="NCBI Taxonomy" id="158019"/>
    <lineage>
        <taxon>Eukaryota</taxon>
        <taxon>Metazoa</taxon>
        <taxon>Spiralia</taxon>
        <taxon>Lophotrochozoa</taxon>
        <taxon>Mollusca</taxon>
        <taxon>Cephalopoda</taxon>
        <taxon>Coleoidea</taxon>
        <taxon>Decapodiformes</taxon>
        <taxon>Sepiida</taxon>
        <taxon>Sepiina</taxon>
        <taxon>Sepiidae</taxon>
        <taxon>Acanthosepion</taxon>
    </lineage>
</organism>
<dbReference type="PRINTS" id="PR00006">
    <property type="entry name" value="COFILIN"/>
</dbReference>
<evidence type="ECO:0000259" key="4">
    <source>
        <dbReference type="PROSITE" id="PS51263"/>
    </source>
</evidence>
<gene>
    <name evidence="5" type="ORF">SPHA_45877</name>
</gene>
<comment type="similarity">
    <text evidence="1">Belongs to the actin-binding proteins ADF family.</text>
</comment>
<dbReference type="GO" id="GO:0003779">
    <property type="term" value="F:actin binding"/>
    <property type="evidence" value="ECO:0007669"/>
    <property type="project" value="UniProtKB-KW"/>
</dbReference>
<reference evidence="5" key="1">
    <citation type="submission" date="2021-01" db="EMBL/GenBank/DDBJ databases">
        <authorList>
            <person name="Li R."/>
            <person name="Bekaert M."/>
        </authorList>
    </citation>
    <scope>NUCLEOTIDE SEQUENCE</scope>
    <source>
        <strain evidence="5">Farmed</strain>
    </source>
</reference>
<dbReference type="AlphaFoldDB" id="A0A812CW21"/>
<keyword evidence="6" id="KW-1185">Reference proteome</keyword>
<keyword evidence="3" id="KW-0472">Membrane</keyword>
<evidence type="ECO:0000256" key="3">
    <source>
        <dbReference type="SAM" id="Phobius"/>
    </source>
</evidence>
<dbReference type="Gene3D" id="3.40.20.10">
    <property type="entry name" value="Severin"/>
    <property type="match status" value="1"/>
</dbReference>
<feature type="domain" description="ADF-H" evidence="4">
    <location>
        <begin position="108"/>
        <end position="243"/>
    </location>
</feature>
<proteinExistence type="inferred from homology"/>
<protein>
    <submittedName>
        <fullName evidence="5">CFL</fullName>
    </submittedName>
</protein>
<dbReference type="EMBL" id="CAHIKZ030002391">
    <property type="protein sequence ID" value="CAE1286223.1"/>
    <property type="molecule type" value="Genomic_DNA"/>
</dbReference>
<feature type="transmembrane region" description="Helical" evidence="3">
    <location>
        <begin position="42"/>
        <end position="61"/>
    </location>
</feature>
<dbReference type="PANTHER" id="PTHR11913">
    <property type="entry name" value="COFILIN-RELATED"/>
    <property type="match status" value="1"/>
</dbReference>
<evidence type="ECO:0000256" key="1">
    <source>
        <dbReference type="ARBA" id="ARBA00006844"/>
    </source>
</evidence>
<dbReference type="InterPro" id="IPR002108">
    <property type="entry name" value="ADF-H"/>
</dbReference>
<evidence type="ECO:0000313" key="6">
    <source>
        <dbReference type="Proteomes" id="UP000597762"/>
    </source>
</evidence>
<dbReference type="CDD" id="cd11286">
    <property type="entry name" value="ADF_cofilin_like"/>
    <property type="match status" value="1"/>
</dbReference>
<sequence>MLVICDIAFAYCYLSFSSFFLLWLAAQVSFPLKVGGVPGLGLLLYFSFFLCLSAFLKVLLLDCCAHCCPFSEDFAHYNLFKISTLSLEVFFWVTWSYQAMPHSGPASGVGIANESLEAYQEIKLGHKYRYIIFRLSPDLREVIVEKKGNLNDSYNDFVTTLLSTVESKECRYAVYDFEYTHNQMSRQKLVFVLWTPSEALLKQKMAYTSTKNAFRQNLMGISVDLQATDASELSQQELLEKCCERSQ</sequence>
<dbReference type="InterPro" id="IPR017904">
    <property type="entry name" value="ADF/Cofilin"/>
</dbReference>
<keyword evidence="2" id="KW-0009">Actin-binding</keyword>
<comment type="caution">
    <text evidence="5">The sequence shown here is derived from an EMBL/GenBank/DDBJ whole genome shotgun (WGS) entry which is preliminary data.</text>
</comment>
<dbReference type="PROSITE" id="PS51263">
    <property type="entry name" value="ADF_H"/>
    <property type="match status" value="1"/>
</dbReference>
<dbReference type="OrthoDB" id="10249245at2759"/>
<dbReference type="SMART" id="SM00102">
    <property type="entry name" value="ADF"/>
    <property type="match status" value="1"/>
</dbReference>
<dbReference type="Proteomes" id="UP000597762">
    <property type="component" value="Unassembled WGS sequence"/>
</dbReference>
<dbReference type="Pfam" id="PF00241">
    <property type="entry name" value="Cofilin_ADF"/>
    <property type="match status" value="1"/>
</dbReference>
<dbReference type="SUPFAM" id="SSF55753">
    <property type="entry name" value="Actin depolymerizing proteins"/>
    <property type="match status" value="1"/>
</dbReference>
<keyword evidence="3" id="KW-1133">Transmembrane helix</keyword>
<keyword evidence="3" id="KW-0812">Transmembrane</keyword>
<dbReference type="InterPro" id="IPR029006">
    <property type="entry name" value="ADF-H/Gelsolin-like_dom_sf"/>
</dbReference>
<evidence type="ECO:0000313" key="5">
    <source>
        <dbReference type="EMBL" id="CAE1286223.1"/>
    </source>
</evidence>
<dbReference type="GO" id="GO:0015629">
    <property type="term" value="C:actin cytoskeleton"/>
    <property type="evidence" value="ECO:0007669"/>
    <property type="project" value="InterPro"/>
</dbReference>